<dbReference type="AlphaFoldDB" id="A0A2T7USL8"/>
<dbReference type="RefSeq" id="WP_107750953.1">
    <property type="nucleotide sequence ID" value="NZ_QBKF01000003.1"/>
</dbReference>
<gene>
    <name evidence="5" type="ORF">DDE23_09020</name>
</gene>
<comment type="caution">
    <text evidence="5">The sequence shown here is derived from an EMBL/GenBank/DDBJ whole genome shotgun (WGS) entry which is preliminary data.</text>
</comment>
<keyword evidence="1" id="KW-0805">Transcription regulation</keyword>
<evidence type="ECO:0000313" key="6">
    <source>
        <dbReference type="Proteomes" id="UP000244810"/>
    </source>
</evidence>
<dbReference type="InterPro" id="IPR029016">
    <property type="entry name" value="GAF-like_dom_sf"/>
</dbReference>
<evidence type="ECO:0000256" key="2">
    <source>
        <dbReference type="ARBA" id="ARBA00023125"/>
    </source>
</evidence>
<proteinExistence type="predicted"/>
<dbReference type="Proteomes" id="UP000244810">
    <property type="component" value="Unassembled WGS sequence"/>
</dbReference>
<dbReference type="InterPro" id="IPR036388">
    <property type="entry name" value="WH-like_DNA-bd_sf"/>
</dbReference>
<reference evidence="5 6" key="1">
    <citation type="journal article" date="2011" name="Syst. Appl. Microbiol.">
        <title>Defluviimonas denitrificans gen. nov., sp. nov., and Pararhodobacter aggregans gen. nov., sp. nov., non-phototrophic Rhodobacteraceae from the biofilter of a marine aquaculture.</title>
        <authorList>
            <person name="Foesel B.U."/>
            <person name="Drake H.L."/>
            <person name="Schramm A."/>
        </authorList>
    </citation>
    <scope>NUCLEOTIDE SEQUENCE [LARGE SCALE GENOMIC DNA]</scope>
    <source>
        <strain evidence="5 6">D1-19</strain>
    </source>
</reference>
<dbReference type="PROSITE" id="PS50043">
    <property type="entry name" value="HTH_LUXR_2"/>
    <property type="match status" value="1"/>
</dbReference>
<organism evidence="5 6">
    <name type="scientific">Pararhodobacter aggregans</name>
    <dbReference type="NCBI Taxonomy" id="404875"/>
    <lineage>
        <taxon>Bacteria</taxon>
        <taxon>Pseudomonadati</taxon>
        <taxon>Pseudomonadota</taxon>
        <taxon>Alphaproteobacteria</taxon>
        <taxon>Rhodobacterales</taxon>
        <taxon>Paracoccaceae</taxon>
        <taxon>Pararhodobacter</taxon>
    </lineage>
</organism>
<accession>A0A2T7USL8</accession>
<dbReference type="Pfam" id="PF00196">
    <property type="entry name" value="GerE"/>
    <property type="match status" value="1"/>
</dbReference>
<dbReference type="PANTHER" id="PTHR44688:SF16">
    <property type="entry name" value="DNA-BINDING TRANSCRIPTIONAL ACTIVATOR DEVR_DOSR"/>
    <property type="match status" value="1"/>
</dbReference>
<dbReference type="SUPFAM" id="SSF55781">
    <property type="entry name" value="GAF domain-like"/>
    <property type="match status" value="1"/>
</dbReference>
<dbReference type="GO" id="GO:0006355">
    <property type="term" value="P:regulation of DNA-templated transcription"/>
    <property type="evidence" value="ECO:0007669"/>
    <property type="project" value="InterPro"/>
</dbReference>
<dbReference type="Gene3D" id="1.10.10.10">
    <property type="entry name" value="Winged helix-like DNA-binding domain superfamily/Winged helix DNA-binding domain"/>
    <property type="match status" value="1"/>
</dbReference>
<evidence type="ECO:0000259" key="4">
    <source>
        <dbReference type="PROSITE" id="PS50043"/>
    </source>
</evidence>
<dbReference type="SUPFAM" id="SSF46894">
    <property type="entry name" value="C-terminal effector domain of the bipartite response regulators"/>
    <property type="match status" value="1"/>
</dbReference>
<evidence type="ECO:0000256" key="1">
    <source>
        <dbReference type="ARBA" id="ARBA00023015"/>
    </source>
</evidence>
<dbReference type="EMBL" id="QDDR01000004">
    <property type="protein sequence ID" value="PVE47581.1"/>
    <property type="molecule type" value="Genomic_DNA"/>
</dbReference>
<dbReference type="Gene3D" id="3.30.450.40">
    <property type="match status" value="1"/>
</dbReference>
<keyword evidence="2" id="KW-0238">DNA-binding</keyword>
<dbReference type="CDD" id="cd06170">
    <property type="entry name" value="LuxR_C_like"/>
    <property type="match status" value="1"/>
</dbReference>
<dbReference type="PRINTS" id="PR00038">
    <property type="entry name" value="HTHLUXR"/>
</dbReference>
<name>A0A2T7USL8_9RHOB</name>
<evidence type="ECO:0000313" key="5">
    <source>
        <dbReference type="EMBL" id="PVE47581.1"/>
    </source>
</evidence>
<keyword evidence="3" id="KW-0804">Transcription</keyword>
<feature type="domain" description="HTH luxR-type" evidence="4">
    <location>
        <begin position="183"/>
        <end position="249"/>
    </location>
</feature>
<dbReference type="PANTHER" id="PTHR44688">
    <property type="entry name" value="DNA-BINDING TRANSCRIPTIONAL ACTIVATOR DEVR_DOSR"/>
    <property type="match status" value="1"/>
</dbReference>
<dbReference type="InterPro" id="IPR000792">
    <property type="entry name" value="Tscrpt_reg_LuxR_C"/>
</dbReference>
<evidence type="ECO:0000256" key="3">
    <source>
        <dbReference type="ARBA" id="ARBA00023163"/>
    </source>
</evidence>
<dbReference type="OrthoDB" id="5914438at2"/>
<protein>
    <submittedName>
        <fullName evidence="5">Helix-turn-helix transcriptional regulator</fullName>
    </submittedName>
</protein>
<sequence>MNLSHREADLIFAIMRELSGEFAHDEVRKRVGRWLLELLDADFFASYVWDDEAQRYVAGVDINMTPDNLSRYEGHYQFHDPITPTLQRRRRATPVSAIMPHDRLRRTEFFNDFLFKDGLYYGINYFARDCGEDIGDLRIWRSQRKEDFTARDAMLVDAIGPSLVNALTRANRLNGGAGARRFAQCPDIWELTQREAEIADMLVSGLSDEDVVQILCISKPTLRTHVGSIFRKTGAQRRSQLGSILARSRR</sequence>
<dbReference type="GO" id="GO:0003677">
    <property type="term" value="F:DNA binding"/>
    <property type="evidence" value="ECO:0007669"/>
    <property type="project" value="UniProtKB-KW"/>
</dbReference>
<dbReference type="SMART" id="SM00421">
    <property type="entry name" value="HTH_LUXR"/>
    <property type="match status" value="1"/>
</dbReference>
<keyword evidence="6" id="KW-1185">Reference proteome</keyword>
<dbReference type="InterPro" id="IPR016032">
    <property type="entry name" value="Sig_transdc_resp-reg_C-effctor"/>
</dbReference>